<evidence type="ECO:0000313" key="7">
    <source>
        <dbReference type="Proteomes" id="UP000054558"/>
    </source>
</evidence>
<dbReference type="Pfam" id="PF13499">
    <property type="entry name" value="EF-hand_7"/>
    <property type="match status" value="2"/>
</dbReference>
<dbReference type="AlphaFoldDB" id="A0A1Y1IQZ7"/>
<dbReference type="FunFam" id="1.10.238.10:FF:000077">
    <property type="entry name" value="Centrin 1"/>
    <property type="match status" value="1"/>
</dbReference>
<feature type="domain" description="EF-hand" evidence="5">
    <location>
        <begin position="134"/>
        <end position="168"/>
    </location>
</feature>
<dbReference type="OMA" id="EFFMIMK"/>
<dbReference type="SMART" id="SM00054">
    <property type="entry name" value="EFh"/>
    <property type="match status" value="4"/>
</dbReference>
<gene>
    <name evidence="6" type="ORF">KFL_010210060</name>
</gene>
<dbReference type="STRING" id="105231.A0A1Y1IQZ7"/>
<evidence type="ECO:0000313" key="6">
    <source>
        <dbReference type="EMBL" id="GAQ92472.1"/>
    </source>
</evidence>
<keyword evidence="2" id="KW-0677">Repeat</keyword>
<evidence type="ECO:0000256" key="4">
    <source>
        <dbReference type="SAM" id="MobiDB-lite"/>
    </source>
</evidence>
<evidence type="ECO:0000256" key="2">
    <source>
        <dbReference type="ARBA" id="ARBA00022737"/>
    </source>
</evidence>
<dbReference type="CDD" id="cd00051">
    <property type="entry name" value="EFh"/>
    <property type="match status" value="1"/>
</dbReference>
<keyword evidence="3" id="KW-0106">Calcium</keyword>
<dbReference type="GO" id="GO:0016460">
    <property type="term" value="C:myosin II complex"/>
    <property type="evidence" value="ECO:0000318"/>
    <property type="project" value="GO_Central"/>
</dbReference>
<name>A0A1Y1IQZ7_KLENI</name>
<feature type="domain" description="EF-hand" evidence="5">
    <location>
        <begin position="98"/>
        <end position="133"/>
    </location>
</feature>
<feature type="domain" description="EF-hand" evidence="5">
    <location>
        <begin position="25"/>
        <end position="60"/>
    </location>
</feature>
<reference evidence="6 7" key="1">
    <citation type="journal article" date="2014" name="Nat. Commun.">
        <title>Klebsormidium flaccidum genome reveals primary factors for plant terrestrial adaptation.</title>
        <authorList>
            <person name="Hori K."/>
            <person name="Maruyama F."/>
            <person name="Fujisawa T."/>
            <person name="Togashi T."/>
            <person name="Yamamoto N."/>
            <person name="Seo M."/>
            <person name="Sato S."/>
            <person name="Yamada T."/>
            <person name="Mori H."/>
            <person name="Tajima N."/>
            <person name="Moriyama T."/>
            <person name="Ikeuchi M."/>
            <person name="Watanabe M."/>
            <person name="Wada H."/>
            <person name="Kobayashi K."/>
            <person name="Saito M."/>
            <person name="Masuda T."/>
            <person name="Sasaki-Sekimoto Y."/>
            <person name="Mashiguchi K."/>
            <person name="Awai K."/>
            <person name="Shimojima M."/>
            <person name="Masuda S."/>
            <person name="Iwai M."/>
            <person name="Nobusawa T."/>
            <person name="Narise T."/>
            <person name="Kondo S."/>
            <person name="Saito H."/>
            <person name="Sato R."/>
            <person name="Murakawa M."/>
            <person name="Ihara Y."/>
            <person name="Oshima-Yamada Y."/>
            <person name="Ohtaka K."/>
            <person name="Satoh M."/>
            <person name="Sonobe K."/>
            <person name="Ishii M."/>
            <person name="Ohtani R."/>
            <person name="Kanamori-Sato M."/>
            <person name="Honoki R."/>
            <person name="Miyazaki D."/>
            <person name="Mochizuki H."/>
            <person name="Umetsu J."/>
            <person name="Higashi K."/>
            <person name="Shibata D."/>
            <person name="Kamiya Y."/>
            <person name="Sato N."/>
            <person name="Nakamura Y."/>
            <person name="Tabata S."/>
            <person name="Ida S."/>
            <person name="Kurokawa K."/>
            <person name="Ohta H."/>
        </authorList>
    </citation>
    <scope>NUCLEOTIDE SEQUENCE [LARGE SCALE GENOMIC DNA]</scope>
    <source>
        <strain evidence="6 7">NIES-2285</strain>
    </source>
</reference>
<feature type="region of interest" description="Disordered" evidence="4">
    <location>
        <begin position="1"/>
        <end position="24"/>
    </location>
</feature>
<organism evidence="6 7">
    <name type="scientific">Klebsormidium nitens</name>
    <name type="common">Green alga</name>
    <name type="synonym">Ulothrix nitens</name>
    <dbReference type="NCBI Taxonomy" id="105231"/>
    <lineage>
        <taxon>Eukaryota</taxon>
        <taxon>Viridiplantae</taxon>
        <taxon>Streptophyta</taxon>
        <taxon>Klebsormidiophyceae</taxon>
        <taxon>Klebsormidiales</taxon>
        <taxon>Klebsormidiaceae</taxon>
        <taxon>Klebsormidium</taxon>
    </lineage>
</organism>
<evidence type="ECO:0000259" key="5">
    <source>
        <dbReference type="PROSITE" id="PS50222"/>
    </source>
</evidence>
<dbReference type="PROSITE" id="PS00018">
    <property type="entry name" value="EF_HAND_1"/>
    <property type="match status" value="1"/>
</dbReference>
<dbReference type="InterPro" id="IPR002048">
    <property type="entry name" value="EF_hand_dom"/>
</dbReference>
<evidence type="ECO:0000256" key="1">
    <source>
        <dbReference type="ARBA" id="ARBA00022723"/>
    </source>
</evidence>
<dbReference type="Proteomes" id="UP000054558">
    <property type="component" value="Unassembled WGS sequence"/>
</dbReference>
<dbReference type="InterPro" id="IPR011992">
    <property type="entry name" value="EF-hand-dom_pair"/>
</dbReference>
<dbReference type="PANTHER" id="PTHR23048:SF59">
    <property type="entry name" value="EF-HAND SUPERFAMILY PROTEIN"/>
    <property type="match status" value="1"/>
</dbReference>
<dbReference type="Gene3D" id="1.10.238.10">
    <property type="entry name" value="EF-hand"/>
    <property type="match status" value="2"/>
</dbReference>
<dbReference type="PANTHER" id="PTHR23048">
    <property type="entry name" value="MYOSIN LIGHT CHAIN 1, 3"/>
    <property type="match status" value="1"/>
</dbReference>
<dbReference type="GO" id="GO:0005509">
    <property type="term" value="F:calcium ion binding"/>
    <property type="evidence" value="ECO:0007669"/>
    <property type="project" value="InterPro"/>
</dbReference>
<keyword evidence="7" id="KW-1185">Reference proteome</keyword>
<dbReference type="OrthoDB" id="343296at2759"/>
<protein>
    <submittedName>
        <fullName evidence="6">EF-Hand superfamily protein</fullName>
    </submittedName>
</protein>
<proteinExistence type="predicted"/>
<accession>A0A1Y1IQZ7</accession>
<keyword evidence="1" id="KW-0479">Metal-binding</keyword>
<dbReference type="InterPro" id="IPR050230">
    <property type="entry name" value="CALM/Myosin/TropC-like"/>
</dbReference>
<dbReference type="PROSITE" id="PS50222">
    <property type="entry name" value="EF_HAND_2"/>
    <property type="match status" value="3"/>
</dbReference>
<sequence>MTGLAHVSGTLSRGGRRAKKEITEDEKQEIREAFDLFDSNKAGKIEYREVKVAMRALGFAVSKAEVKGLMAEYGKDEGGGLELQEFMEIMSQKISERDPMEELAKAFRLFDDDSTGRISLKNLRKVAKDFGEDISDEDLSAMIDEFDRDGDGEISEMEFYDIMKHNEG</sequence>
<dbReference type="EMBL" id="DF237970">
    <property type="protein sequence ID" value="GAQ92472.1"/>
    <property type="molecule type" value="Genomic_DNA"/>
</dbReference>
<dbReference type="SUPFAM" id="SSF47473">
    <property type="entry name" value="EF-hand"/>
    <property type="match status" value="1"/>
</dbReference>
<dbReference type="InterPro" id="IPR018247">
    <property type="entry name" value="EF_Hand_1_Ca_BS"/>
</dbReference>
<evidence type="ECO:0000256" key="3">
    <source>
        <dbReference type="ARBA" id="ARBA00022837"/>
    </source>
</evidence>